<evidence type="ECO:0000313" key="4">
    <source>
        <dbReference type="Proteomes" id="UP000675747"/>
    </source>
</evidence>
<protein>
    <submittedName>
        <fullName evidence="2">Uncharacterized protein</fullName>
    </submittedName>
</protein>
<evidence type="ECO:0000313" key="3">
    <source>
        <dbReference type="EMBL" id="MBS7458226.1"/>
    </source>
</evidence>
<dbReference type="EMBL" id="JAGQFT010000007">
    <property type="protein sequence ID" value="MBR0561305.1"/>
    <property type="molecule type" value="Genomic_DNA"/>
</dbReference>
<dbReference type="RefSeq" id="WP_211925272.1">
    <property type="nucleotide sequence ID" value="NZ_JAGQFT020000009.1"/>
</dbReference>
<dbReference type="EMBL" id="JAGQFT020000009">
    <property type="protein sequence ID" value="MBS7458226.1"/>
    <property type="molecule type" value="Genomic_DNA"/>
</dbReference>
<organism evidence="2">
    <name type="scientific">Coralloluteibacterium stylophorae</name>
    <dbReference type="NCBI Taxonomy" id="1776034"/>
    <lineage>
        <taxon>Bacteria</taxon>
        <taxon>Pseudomonadati</taxon>
        <taxon>Pseudomonadota</taxon>
        <taxon>Gammaproteobacteria</taxon>
        <taxon>Lysobacterales</taxon>
        <taxon>Lysobacteraceae</taxon>
        <taxon>Coralloluteibacterium</taxon>
    </lineage>
</organism>
<dbReference type="Proteomes" id="UP000675747">
    <property type="component" value="Unassembled WGS sequence"/>
</dbReference>
<name>A0A8J8AWS3_9GAMM</name>
<sequence>MSRRALRDRVADCERNLVATRRGFAADRRQLVETGRRAATPGRIVVVGLLGGFLLGRMRPVGPRALGAVKLAKMFAPTLIRGASAIVSAVAASRAASAAQESAEDADAVADRAEDVAEALDETAAQ</sequence>
<dbReference type="AlphaFoldDB" id="A0A8J8AWS3"/>
<feature type="region of interest" description="Disordered" evidence="1">
    <location>
        <begin position="100"/>
        <end position="126"/>
    </location>
</feature>
<comment type="caution">
    <text evidence="2">The sequence shown here is derived from an EMBL/GenBank/DDBJ whole genome shotgun (WGS) entry which is preliminary data.</text>
</comment>
<keyword evidence="4" id="KW-1185">Reference proteome</keyword>
<proteinExistence type="predicted"/>
<reference evidence="2" key="2">
    <citation type="submission" date="2021-04" db="EMBL/GenBank/DDBJ databases">
        <authorList>
            <person name="Karlyshev A.V."/>
        </authorList>
    </citation>
    <scope>NUCLEOTIDE SEQUENCE</scope>
    <source>
        <strain evidence="2">LMG 29479</strain>
    </source>
</reference>
<gene>
    <name evidence="3" type="ORF">KB893_013890</name>
    <name evidence="2" type="ORF">KB893_02045</name>
</gene>
<accession>A0A8J8AWS3</accession>
<evidence type="ECO:0000313" key="2">
    <source>
        <dbReference type="EMBL" id="MBR0561305.1"/>
    </source>
</evidence>
<evidence type="ECO:0000256" key="1">
    <source>
        <dbReference type="SAM" id="MobiDB-lite"/>
    </source>
</evidence>
<reference evidence="3 4" key="1">
    <citation type="journal article" date="2021" name="Microbiol. Resour. Announc.">
        <title>Draft Genome Sequence of Coralloluteibacterium stylophorae LMG 29479T.</title>
        <authorList>
            <person name="Karlyshev A.V."/>
            <person name="Kudryashova E.B."/>
            <person name="Ariskina E.V."/>
            <person name="Conroy A.P."/>
            <person name="Abidueva E.Y."/>
        </authorList>
    </citation>
    <scope>NUCLEOTIDE SEQUENCE [LARGE SCALE GENOMIC DNA]</scope>
    <source>
        <strain evidence="3 4">LMG 29479</strain>
    </source>
</reference>
<feature type="compositionally biased region" description="Acidic residues" evidence="1">
    <location>
        <begin position="116"/>
        <end position="126"/>
    </location>
</feature>